<proteinExistence type="predicted"/>
<comment type="caution">
    <text evidence="2">The sequence shown here is derived from an EMBL/GenBank/DDBJ whole genome shotgun (WGS) entry which is preliminary data.</text>
</comment>
<keyword evidence="3" id="KW-1185">Reference proteome</keyword>
<organism evidence="2 3">
    <name type="scientific">Romboutsia faecis</name>
    <dbReference type="NCBI Taxonomy" id="2764597"/>
    <lineage>
        <taxon>Bacteria</taxon>
        <taxon>Bacillati</taxon>
        <taxon>Bacillota</taxon>
        <taxon>Clostridia</taxon>
        <taxon>Peptostreptococcales</taxon>
        <taxon>Peptostreptococcaceae</taxon>
        <taxon>Romboutsia</taxon>
    </lineage>
</organism>
<keyword evidence="1" id="KW-0472">Membrane</keyword>
<gene>
    <name evidence="2" type="ORF">H8923_00295</name>
</gene>
<keyword evidence="1" id="KW-1133">Transmembrane helix</keyword>
<feature type="transmembrane region" description="Helical" evidence="1">
    <location>
        <begin position="73"/>
        <end position="92"/>
    </location>
</feature>
<name>A0ABR7JJU8_9FIRM</name>
<evidence type="ECO:0000313" key="2">
    <source>
        <dbReference type="EMBL" id="MBC5995184.1"/>
    </source>
</evidence>
<dbReference type="EMBL" id="JACRWE010000001">
    <property type="protein sequence ID" value="MBC5995184.1"/>
    <property type="molecule type" value="Genomic_DNA"/>
</dbReference>
<evidence type="ECO:0008006" key="4">
    <source>
        <dbReference type="Google" id="ProtNLM"/>
    </source>
</evidence>
<sequence length="275" mass="31670">MSKKIKNTNINNTSVSELEEISIEELDLEMNEFYIDYEKIDSIKAPNDMKSWVRDAIDKAEVDINKHKRKTQIIASAASIAIVFSIGVYNPVLAHKVPFLEKILKTINDTLKIDEISYFIGLDKIAPKATLDESNKVKFIKPSEYKVNKLYDEKEELEEDVLEDKKAQAPNTEYLAVQFIHKMSNSIINPIDGRKYGSIKITPKTIELAINGLELIESYEDRKHLYNELNKWKNGKFENAVDVHNYVWYMLDGEIGKAISIKDEVVDNIVNTYFN</sequence>
<protein>
    <recommendedName>
        <fullName evidence="4">DUF4179 domain-containing protein</fullName>
    </recommendedName>
</protein>
<dbReference type="InterPro" id="IPR046208">
    <property type="entry name" value="DUF6241"/>
</dbReference>
<dbReference type="RefSeq" id="WP_153972886.1">
    <property type="nucleotide sequence ID" value="NZ_JACRWE010000001.1"/>
</dbReference>
<dbReference type="Proteomes" id="UP000609849">
    <property type="component" value="Unassembled WGS sequence"/>
</dbReference>
<evidence type="ECO:0000313" key="3">
    <source>
        <dbReference type="Proteomes" id="UP000609849"/>
    </source>
</evidence>
<reference evidence="2 3" key="1">
    <citation type="submission" date="2020-08" db="EMBL/GenBank/DDBJ databases">
        <authorList>
            <person name="Liu C."/>
            <person name="Sun Q."/>
        </authorList>
    </citation>
    <scope>NUCLEOTIDE SEQUENCE [LARGE SCALE GENOMIC DNA]</scope>
    <source>
        <strain evidence="2 3">NSJ-18</strain>
    </source>
</reference>
<keyword evidence="1" id="KW-0812">Transmembrane</keyword>
<evidence type="ECO:0000256" key="1">
    <source>
        <dbReference type="SAM" id="Phobius"/>
    </source>
</evidence>
<dbReference type="Pfam" id="PF19754">
    <property type="entry name" value="DUF6241"/>
    <property type="match status" value="1"/>
</dbReference>
<accession>A0ABR7JJU8</accession>